<gene>
    <name evidence="3" type="ORF">ALTATR162_LOCUS469</name>
</gene>
<dbReference type="AlphaFoldDB" id="A0A8J2HRJ4"/>
<evidence type="ECO:0000313" key="3">
    <source>
        <dbReference type="EMBL" id="CAG5139343.1"/>
    </source>
</evidence>
<dbReference type="RefSeq" id="XP_043163998.1">
    <property type="nucleotide sequence ID" value="XM_043308063.1"/>
</dbReference>
<proteinExistence type="predicted"/>
<dbReference type="EMBL" id="CAJRGZ010000015">
    <property type="protein sequence ID" value="CAG5139343.1"/>
    <property type="molecule type" value="Genomic_DNA"/>
</dbReference>
<reference evidence="3" key="1">
    <citation type="submission" date="2021-05" db="EMBL/GenBank/DDBJ databases">
        <authorList>
            <person name="Stam R."/>
        </authorList>
    </citation>
    <scope>NUCLEOTIDE SEQUENCE</scope>
    <source>
        <strain evidence="3">CS162</strain>
    </source>
</reference>
<organism evidence="3 4">
    <name type="scientific">Alternaria atra</name>
    <dbReference type="NCBI Taxonomy" id="119953"/>
    <lineage>
        <taxon>Eukaryota</taxon>
        <taxon>Fungi</taxon>
        <taxon>Dikarya</taxon>
        <taxon>Ascomycota</taxon>
        <taxon>Pezizomycotina</taxon>
        <taxon>Dothideomycetes</taxon>
        <taxon>Pleosporomycetidae</taxon>
        <taxon>Pleosporales</taxon>
        <taxon>Pleosporineae</taxon>
        <taxon>Pleosporaceae</taxon>
        <taxon>Alternaria</taxon>
        <taxon>Alternaria sect. Ulocladioides</taxon>
    </lineage>
</organism>
<keyword evidence="2" id="KW-0472">Membrane</keyword>
<evidence type="ECO:0000256" key="1">
    <source>
        <dbReference type="SAM" id="MobiDB-lite"/>
    </source>
</evidence>
<dbReference type="OrthoDB" id="440676at2759"/>
<comment type="caution">
    <text evidence="3">The sequence shown here is derived from an EMBL/GenBank/DDBJ whole genome shotgun (WGS) entry which is preliminary data.</text>
</comment>
<dbReference type="GeneID" id="67016384"/>
<keyword evidence="2" id="KW-1133">Transmembrane helix</keyword>
<feature type="transmembrane region" description="Helical" evidence="2">
    <location>
        <begin position="130"/>
        <end position="148"/>
    </location>
</feature>
<protein>
    <submittedName>
        <fullName evidence="3">Uncharacterized protein</fullName>
    </submittedName>
</protein>
<dbReference type="Proteomes" id="UP000676310">
    <property type="component" value="Unassembled WGS sequence"/>
</dbReference>
<feature type="transmembrane region" description="Helical" evidence="2">
    <location>
        <begin position="154"/>
        <end position="179"/>
    </location>
</feature>
<keyword evidence="2" id="KW-0812">Transmembrane</keyword>
<evidence type="ECO:0000313" key="4">
    <source>
        <dbReference type="Proteomes" id="UP000676310"/>
    </source>
</evidence>
<accession>A0A8J2HRJ4</accession>
<keyword evidence="4" id="KW-1185">Reference proteome</keyword>
<feature type="region of interest" description="Disordered" evidence="1">
    <location>
        <begin position="1"/>
        <end position="26"/>
    </location>
</feature>
<name>A0A8J2HRJ4_9PLEO</name>
<evidence type="ECO:0000256" key="2">
    <source>
        <dbReference type="SAM" id="Phobius"/>
    </source>
</evidence>
<sequence>MSSAASEAGSTEFKYVEPNTSAESPRDILARVKAREGVSIATQLAEELVDDNRNKNAAVEQDDSYVDAIDVAPLQPHRSLASTPATTVMTQSLAIRTDAKLSINPIMTTTSKRPLATLQRYEVTLAEANAMIYVCMTLAAACLTLFGLGEDMAAIDLVLVLHMAFLFGVAVCTVLQWILGEWYASFLRSFRDGYHQER</sequence>